<feature type="domain" description="Malic enzyme N-terminal" evidence="3">
    <location>
        <begin position="110"/>
        <end position="291"/>
    </location>
</feature>
<dbReference type="NCBIfam" id="NF010052">
    <property type="entry name" value="PRK13529.1"/>
    <property type="match status" value="1"/>
</dbReference>
<dbReference type="RefSeq" id="XP_017868306.1">
    <property type="nucleotide sequence ID" value="XM_018012817.1"/>
</dbReference>
<dbReference type="PIRSF" id="PIRSF000106">
    <property type="entry name" value="ME"/>
    <property type="match status" value="1"/>
</dbReference>
<dbReference type="PRINTS" id="PR00072">
    <property type="entry name" value="MALOXRDTASE"/>
</dbReference>
<dbReference type="InterPro" id="IPR046346">
    <property type="entry name" value="Aminoacid_DH-like_N_sf"/>
</dbReference>
<dbReference type="GeneID" id="108617127"/>
<keyword evidence="4" id="KW-1185">Reference proteome</keyword>
<organism evidence="4 5">
    <name type="scientific">Drosophila arizonae</name>
    <name type="common">Fruit fly</name>
    <dbReference type="NCBI Taxonomy" id="7263"/>
    <lineage>
        <taxon>Eukaryota</taxon>
        <taxon>Metazoa</taxon>
        <taxon>Ecdysozoa</taxon>
        <taxon>Arthropoda</taxon>
        <taxon>Hexapoda</taxon>
        <taxon>Insecta</taxon>
        <taxon>Pterygota</taxon>
        <taxon>Neoptera</taxon>
        <taxon>Endopterygota</taxon>
        <taxon>Diptera</taxon>
        <taxon>Brachycera</taxon>
        <taxon>Muscomorpha</taxon>
        <taxon>Ephydroidea</taxon>
        <taxon>Drosophilidae</taxon>
        <taxon>Drosophila</taxon>
    </lineage>
</organism>
<dbReference type="Pfam" id="PF00390">
    <property type="entry name" value="malic"/>
    <property type="match status" value="1"/>
</dbReference>
<dbReference type="SUPFAM" id="SSF53223">
    <property type="entry name" value="Aminoacid dehydrogenase-like, N-terminal domain"/>
    <property type="match status" value="1"/>
</dbReference>
<dbReference type="SMART" id="SM01274">
    <property type="entry name" value="malic"/>
    <property type="match status" value="1"/>
</dbReference>
<dbReference type="SUPFAM" id="SSF51735">
    <property type="entry name" value="NAD(P)-binding Rossmann-fold domains"/>
    <property type="match status" value="1"/>
</dbReference>
<dbReference type="CDD" id="cd05312">
    <property type="entry name" value="NAD_bind_1_malic_enz"/>
    <property type="match status" value="1"/>
</dbReference>
<evidence type="ECO:0000313" key="5">
    <source>
        <dbReference type="RefSeq" id="XP_017868306.1"/>
    </source>
</evidence>
<comment type="similarity">
    <text evidence="1">Belongs to the malic enzymes family.</text>
</comment>
<sequence length="609" mass="67823">MACGALKFGLRQNLSSLLASKHQSSVNKSRISPPLRSWHASVLKTDYRKVVDPKYNKGTAFTHKERQILNIIGLYPSCHRTEKEQLFAVYTNFKAHKTNLGRYIYLRALRARQERLYYSFIIDRIEDVMPIIYTPTVGIVCQNFSHIYHTSMGLYVSKYDKGHMTHVLNNWPETDIRAVCVTDGERILGLGDLGANGMGISVGKLDLYTALGRIPPQYLLPVVLDVGTNNQQLLCDPMYIGVREERCKGEEYDELVNEFMQSVVKAFGVQTLIHFEDFATPNAFRFIKKYQNEYCYINDDIQGTASCGLAGFLAAEHITKKPLNEHVIMFAGAGSAALGVGNLLVKELLSRKIKEEDAVKNIYFVDVDGIVTKGRKKFVIPDIKRFAKDLPPEKNLEKLVEDLKPSILLGATGQGGIFTEKILRSMGKNHKHPAILACSNPTNKAECTAEQAYNFTEGRALYASGSPFPPVVINGKRLTPSQANNAFSFPGVALGVLCTKPHTITDDVFLVTAHAIAEYAREFAPNENALYPPVKEAANVAFHVGVAVAKYVISCGAATIYPIPKDITKHVKDYQYYTDLGTALPSVWPYPELARLPLPDRDEDMECAD</sequence>
<name>A0ABM1PM70_DROAR</name>
<dbReference type="Gene3D" id="3.40.50.10380">
    <property type="entry name" value="Malic enzyme, N-terminal domain"/>
    <property type="match status" value="1"/>
</dbReference>
<evidence type="ECO:0000256" key="1">
    <source>
        <dbReference type="ARBA" id="ARBA00008785"/>
    </source>
</evidence>
<reference evidence="5" key="3">
    <citation type="submission" date="2025-08" db="UniProtKB">
        <authorList>
            <consortium name="RefSeq"/>
        </authorList>
    </citation>
    <scope>IDENTIFICATION</scope>
    <source>
        <tissue evidence="5">Whole organism</tissue>
    </source>
</reference>
<dbReference type="InterPro" id="IPR012302">
    <property type="entry name" value="Malic_NAD-bd"/>
</dbReference>
<dbReference type="InterPro" id="IPR036291">
    <property type="entry name" value="NAD(P)-bd_dom_sf"/>
</dbReference>
<protein>
    <submittedName>
        <fullName evidence="5">NADP-dependent malic enzyme-like</fullName>
    </submittedName>
</protein>
<dbReference type="Pfam" id="PF03949">
    <property type="entry name" value="Malic_M"/>
    <property type="match status" value="1"/>
</dbReference>
<reference evidence="4" key="1">
    <citation type="journal article" date="1997" name="Nucleic Acids Res.">
        <title>tRNAscan-SE: a program for improved detection of transfer RNA genes in genomic sequence.</title>
        <authorList>
            <person name="Lowe T.M."/>
            <person name="Eddy S.R."/>
        </authorList>
    </citation>
    <scope>NUCLEOTIDE SEQUENCE [LARGE SCALE GENOMIC DNA]</scope>
</reference>
<proteinExistence type="inferred from homology"/>
<evidence type="ECO:0000313" key="4">
    <source>
        <dbReference type="Proteomes" id="UP000694904"/>
    </source>
</evidence>
<dbReference type="InterPro" id="IPR001891">
    <property type="entry name" value="Malic_OxRdtase"/>
</dbReference>
<reference evidence="4" key="2">
    <citation type="journal article" date="2016" name="G3 (Bethesda)">
        <title>Genome Evolution in Three Species of Cactophilic Drosophila.</title>
        <authorList>
            <person name="Sanchez-Flores A."/>
            <person name="Penazola F."/>
            <person name="Carpinteyro-Ponce J."/>
            <person name="Nazario-Yepiz N."/>
            <person name="Abreu-Goodger C."/>
            <person name="Machado C.A."/>
            <person name="Markow T.A."/>
        </authorList>
    </citation>
    <scope>NUCLEOTIDE SEQUENCE [LARGE SCALE GENOMIC DNA]</scope>
</reference>
<gene>
    <name evidence="5" type="primary">LOC108617127</name>
</gene>
<dbReference type="Proteomes" id="UP000694904">
    <property type="component" value="Chromosome 5"/>
</dbReference>
<dbReference type="InterPro" id="IPR012301">
    <property type="entry name" value="Malic_N_dom"/>
</dbReference>
<evidence type="ECO:0000259" key="2">
    <source>
        <dbReference type="SMART" id="SM00919"/>
    </source>
</evidence>
<dbReference type="SMART" id="SM00919">
    <property type="entry name" value="Malic_M"/>
    <property type="match status" value="1"/>
</dbReference>
<dbReference type="Gene3D" id="3.40.50.720">
    <property type="entry name" value="NAD(P)-binding Rossmann-like Domain"/>
    <property type="match status" value="1"/>
</dbReference>
<dbReference type="PANTHER" id="PTHR23406">
    <property type="entry name" value="MALIC ENZYME-RELATED"/>
    <property type="match status" value="1"/>
</dbReference>
<accession>A0ABM1PM70</accession>
<feature type="domain" description="Malic enzyme NAD-binding" evidence="2">
    <location>
        <begin position="301"/>
        <end position="553"/>
    </location>
</feature>
<dbReference type="InterPro" id="IPR037062">
    <property type="entry name" value="Malic_N_dom_sf"/>
</dbReference>
<evidence type="ECO:0000259" key="3">
    <source>
        <dbReference type="SMART" id="SM01274"/>
    </source>
</evidence>
<dbReference type="PANTHER" id="PTHR23406:SF90">
    <property type="entry name" value="MALIC ENZYME-RELATED"/>
    <property type="match status" value="1"/>
</dbReference>